<organism evidence="1 2">
    <name type="scientific">Tanacetum coccineum</name>
    <dbReference type="NCBI Taxonomy" id="301880"/>
    <lineage>
        <taxon>Eukaryota</taxon>
        <taxon>Viridiplantae</taxon>
        <taxon>Streptophyta</taxon>
        <taxon>Embryophyta</taxon>
        <taxon>Tracheophyta</taxon>
        <taxon>Spermatophyta</taxon>
        <taxon>Magnoliopsida</taxon>
        <taxon>eudicotyledons</taxon>
        <taxon>Gunneridae</taxon>
        <taxon>Pentapetalae</taxon>
        <taxon>asterids</taxon>
        <taxon>campanulids</taxon>
        <taxon>Asterales</taxon>
        <taxon>Asteraceae</taxon>
        <taxon>Asteroideae</taxon>
        <taxon>Anthemideae</taxon>
        <taxon>Anthemidinae</taxon>
        <taxon>Tanacetum</taxon>
    </lineage>
</organism>
<dbReference type="Proteomes" id="UP001151760">
    <property type="component" value="Unassembled WGS sequence"/>
</dbReference>
<proteinExistence type="predicted"/>
<reference evidence="1" key="1">
    <citation type="journal article" date="2022" name="Int. J. Mol. Sci.">
        <title>Draft Genome of Tanacetum Coccineum: Genomic Comparison of Closely Related Tanacetum-Family Plants.</title>
        <authorList>
            <person name="Yamashiro T."/>
            <person name="Shiraishi A."/>
            <person name="Nakayama K."/>
            <person name="Satake H."/>
        </authorList>
    </citation>
    <scope>NUCLEOTIDE SEQUENCE</scope>
</reference>
<comment type="caution">
    <text evidence="1">The sequence shown here is derived from an EMBL/GenBank/DDBJ whole genome shotgun (WGS) entry which is preliminary data.</text>
</comment>
<keyword evidence="2" id="KW-1185">Reference proteome</keyword>
<evidence type="ECO:0000313" key="2">
    <source>
        <dbReference type="Proteomes" id="UP001151760"/>
    </source>
</evidence>
<accession>A0ABQ5J809</accession>
<sequence>MMESSWIEAMQEEIHEFERLEVWELVPRPSNVMLINLKWILKVKLDEYGRKRAFEQETWDLDVEIKQMKVFKASYSVTAPQELHWELGSQNQYLTLTQGNQAPGMVKSEVGEMKEKDIEDMIIAEYMKYEAKMKRQS</sequence>
<name>A0ABQ5J809_9ASTR</name>
<reference evidence="1" key="2">
    <citation type="submission" date="2022-01" db="EMBL/GenBank/DDBJ databases">
        <authorList>
            <person name="Yamashiro T."/>
            <person name="Shiraishi A."/>
            <person name="Satake H."/>
            <person name="Nakayama K."/>
        </authorList>
    </citation>
    <scope>NUCLEOTIDE SEQUENCE</scope>
</reference>
<gene>
    <name evidence="1" type="ORF">Tco_1124585</name>
</gene>
<protein>
    <submittedName>
        <fullName evidence="1">Uncharacterized protein</fullName>
    </submittedName>
</protein>
<evidence type="ECO:0000313" key="1">
    <source>
        <dbReference type="EMBL" id="GJU08155.1"/>
    </source>
</evidence>
<dbReference type="EMBL" id="BQNB010021606">
    <property type="protein sequence ID" value="GJU08155.1"/>
    <property type="molecule type" value="Genomic_DNA"/>
</dbReference>